<protein>
    <submittedName>
        <fullName evidence="8">Solute carrier family 35 member C2</fullName>
    </submittedName>
</protein>
<gene>
    <name evidence="8" type="primary">LOC108564486</name>
</gene>
<dbReference type="Proteomes" id="UP000695000">
    <property type="component" value="Unplaced"/>
</dbReference>
<evidence type="ECO:0000313" key="7">
    <source>
        <dbReference type="Proteomes" id="UP000695000"/>
    </source>
</evidence>
<dbReference type="InterPro" id="IPR004853">
    <property type="entry name" value="Sugar_P_trans_dom"/>
</dbReference>
<keyword evidence="4 5" id="KW-0472">Membrane</keyword>
<feature type="transmembrane region" description="Helical" evidence="5">
    <location>
        <begin position="168"/>
        <end position="188"/>
    </location>
</feature>
<evidence type="ECO:0000259" key="6">
    <source>
        <dbReference type="Pfam" id="PF03151"/>
    </source>
</evidence>
<feature type="transmembrane region" description="Helical" evidence="5">
    <location>
        <begin position="237"/>
        <end position="257"/>
    </location>
</feature>
<feature type="transmembrane region" description="Helical" evidence="5">
    <location>
        <begin position="300"/>
        <end position="320"/>
    </location>
</feature>
<keyword evidence="3 5" id="KW-1133">Transmembrane helix</keyword>
<keyword evidence="7" id="KW-1185">Reference proteome</keyword>
<proteinExistence type="predicted"/>
<keyword evidence="2 5" id="KW-0812">Transmembrane</keyword>
<evidence type="ECO:0000256" key="4">
    <source>
        <dbReference type="ARBA" id="ARBA00023136"/>
    </source>
</evidence>
<evidence type="ECO:0000256" key="2">
    <source>
        <dbReference type="ARBA" id="ARBA00022692"/>
    </source>
</evidence>
<evidence type="ECO:0000313" key="8">
    <source>
        <dbReference type="RefSeq" id="XP_017779040.1"/>
    </source>
</evidence>
<reference evidence="8" key="1">
    <citation type="submission" date="2025-08" db="UniProtKB">
        <authorList>
            <consortium name="RefSeq"/>
        </authorList>
    </citation>
    <scope>IDENTIFICATION</scope>
    <source>
        <tissue evidence="8">Whole Larva</tissue>
    </source>
</reference>
<accession>A0ABM1MWU0</accession>
<dbReference type="RefSeq" id="XP_017779040.1">
    <property type="nucleotide sequence ID" value="XM_017923551.1"/>
</dbReference>
<dbReference type="GeneID" id="108564486"/>
<organism evidence="7 8">
    <name type="scientific">Nicrophorus vespilloides</name>
    <name type="common">Boreal carrion beetle</name>
    <dbReference type="NCBI Taxonomy" id="110193"/>
    <lineage>
        <taxon>Eukaryota</taxon>
        <taxon>Metazoa</taxon>
        <taxon>Ecdysozoa</taxon>
        <taxon>Arthropoda</taxon>
        <taxon>Hexapoda</taxon>
        <taxon>Insecta</taxon>
        <taxon>Pterygota</taxon>
        <taxon>Neoptera</taxon>
        <taxon>Endopterygota</taxon>
        <taxon>Coleoptera</taxon>
        <taxon>Polyphaga</taxon>
        <taxon>Staphyliniformia</taxon>
        <taxon>Silphidae</taxon>
        <taxon>Nicrophorinae</taxon>
        <taxon>Nicrophorus</taxon>
    </lineage>
</organism>
<evidence type="ECO:0000256" key="3">
    <source>
        <dbReference type="ARBA" id="ARBA00022989"/>
    </source>
</evidence>
<dbReference type="PANTHER" id="PTHR11132">
    <property type="entry name" value="SOLUTE CARRIER FAMILY 35"/>
    <property type="match status" value="1"/>
</dbReference>
<comment type="subcellular location">
    <subcellularLocation>
        <location evidence="1">Membrane</location>
        <topology evidence="1">Multi-pass membrane protein</topology>
    </subcellularLocation>
</comment>
<sequence>MLGRRAKAKYDVLRRDVEGEEVEIDFDVQKLKRKVFTPACIWQSFMTVILISIYFAPSIGLTFYQRWLLQQFKFPLSTVLVHMIVKFILAALVRSIWALKFGSQRLTVGWKDYIISVAPTGLFSSIDIGFSNWGLELITVSLYTMTKSTSIIFILGFAILLKLEKKSWSLFIIVIMISIGLLLFTYKATQFDMAGFVLVLIASMCSGLRWTCVQLLLQKSKMGMKSPLDMVFHMQPFMIISLIPFVLTIEGLSLIRFCMEVYAKDSSELNLLIIKVLIGACIAFFMELSEVMVVTYTSSLTLSIAGIFKEMLILFLAVEWNGDQMSVLNLCGLLICLLGITSHVVHKMRTTQTSQKSFEFDASDRNFDVGMGKSLINEAEVEQMSISTDSDNEDKEEVLFNILNRHER</sequence>
<name>A0ABM1MWU0_NICVS</name>
<evidence type="ECO:0000256" key="5">
    <source>
        <dbReference type="SAM" id="Phobius"/>
    </source>
</evidence>
<evidence type="ECO:0000256" key="1">
    <source>
        <dbReference type="ARBA" id="ARBA00004141"/>
    </source>
</evidence>
<dbReference type="InterPro" id="IPR050186">
    <property type="entry name" value="TPT_transporter"/>
</dbReference>
<feature type="domain" description="Sugar phosphate transporter" evidence="6">
    <location>
        <begin position="49"/>
        <end position="340"/>
    </location>
</feature>
<feature type="transmembrane region" description="Helical" evidence="5">
    <location>
        <begin position="269"/>
        <end position="288"/>
    </location>
</feature>
<feature type="transmembrane region" description="Helical" evidence="5">
    <location>
        <begin position="140"/>
        <end position="161"/>
    </location>
</feature>
<feature type="transmembrane region" description="Helical" evidence="5">
    <location>
        <begin position="194"/>
        <end position="217"/>
    </location>
</feature>
<feature type="transmembrane region" description="Helical" evidence="5">
    <location>
        <begin position="113"/>
        <end position="134"/>
    </location>
</feature>
<feature type="transmembrane region" description="Helical" evidence="5">
    <location>
        <begin position="79"/>
        <end position="101"/>
    </location>
</feature>
<feature type="transmembrane region" description="Helical" evidence="5">
    <location>
        <begin position="39"/>
        <end position="59"/>
    </location>
</feature>
<feature type="transmembrane region" description="Helical" evidence="5">
    <location>
        <begin position="326"/>
        <end position="346"/>
    </location>
</feature>
<dbReference type="Pfam" id="PF03151">
    <property type="entry name" value="TPT"/>
    <property type="match status" value="1"/>
</dbReference>